<dbReference type="HOGENOM" id="CLU_017584_4_5_7"/>
<accession>D3UIQ2</accession>
<evidence type="ECO:0000256" key="2">
    <source>
        <dbReference type="ARBA" id="ARBA00022576"/>
    </source>
</evidence>
<evidence type="ECO:0000256" key="3">
    <source>
        <dbReference type="ARBA" id="ARBA00022679"/>
    </source>
</evidence>
<dbReference type="InterPro" id="IPR050881">
    <property type="entry name" value="LL-DAP_aminotransferase"/>
</dbReference>
<dbReference type="InterPro" id="IPR015422">
    <property type="entry name" value="PyrdxlP-dep_Trfase_small"/>
</dbReference>
<organism evidence="5 6">
    <name type="scientific">Helicobacter mustelae (strain ATCC 43772 / CCUG 25715 / CIP 103759 / LMG 18044 / NCTC 12198 / R85-136P)</name>
    <name type="common">Campylobacter mustelae</name>
    <dbReference type="NCBI Taxonomy" id="679897"/>
    <lineage>
        <taxon>Bacteria</taxon>
        <taxon>Pseudomonadati</taxon>
        <taxon>Campylobacterota</taxon>
        <taxon>Epsilonproteobacteria</taxon>
        <taxon>Campylobacterales</taxon>
        <taxon>Helicobacteraceae</taxon>
        <taxon>Helicobacter</taxon>
    </lineage>
</organism>
<proteinExistence type="predicted"/>
<sequence>MILEFQPYPFEKLSQLIHSITPQKPITKLSIGEPQFPTPTIIQEALKDNAQDLRYYPKSNGETYLYEALQDFLSYRYSLLLDREQIIPTFGTREVLFNFPLFFLSRFVNPTIAYPNPFYQIYEGASIASRAEVILMHLNPDNNFTPSLTKEQMQRANLVILNSPNNPTGRTLSLEELMAWVEHALHYDFVLLNDECYSEIYQNTPSAGILEASCKMGNKEFQNILCVNSISKRLSAPGLRSGFIAGDRRILQHYRTYRTYLGCAIPNPLQKAASIAWKSHDEANKIRQKYAQNLKIAQELFKETLIFPHSFYLWLYVGNDLEFCKALYEKEGILVLPGRFLGREDAGVGYVRIALVYEPGILLPILQRIKNFLDKGSF</sequence>
<keyword evidence="3 5" id="KW-0808">Transferase</keyword>
<dbReference type="eggNOG" id="COG0436">
    <property type="taxonomic scope" value="Bacteria"/>
</dbReference>
<dbReference type="NCBIfam" id="NF004494">
    <property type="entry name" value="PRK05839.1"/>
    <property type="match status" value="1"/>
</dbReference>
<dbReference type="InterPro" id="IPR015424">
    <property type="entry name" value="PyrdxlP-dep_Trfase"/>
</dbReference>
<dbReference type="PANTHER" id="PTHR42832">
    <property type="entry name" value="AMINO ACID AMINOTRANSFERASE"/>
    <property type="match status" value="1"/>
</dbReference>
<keyword evidence="6" id="KW-1185">Reference proteome</keyword>
<dbReference type="SUPFAM" id="SSF53383">
    <property type="entry name" value="PLP-dependent transferases"/>
    <property type="match status" value="1"/>
</dbReference>
<dbReference type="Pfam" id="PF00155">
    <property type="entry name" value="Aminotran_1_2"/>
    <property type="match status" value="1"/>
</dbReference>
<dbReference type="KEGG" id="hms:HMU11220"/>
<gene>
    <name evidence="5" type="ordered locus">HMU11220</name>
</gene>
<dbReference type="Gene3D" id="3.40.640.10">
    <property type="entry name" value="Type I PLP-dependent aspartate aminotransferase-like (Major domain)"/>
    <property type="match status" value="1"/>
</dbReference>
<evidence type="ECO:0000259" key="4">
    <source>
        <dbReference type="Pfam" id="PF00155"/>
    </source>
</evidence>
<dbReference type="Gene3D" id="3.90.1150.10">
    <property type="entry name" value="Aspartate Aminotransferase, domain 1"/>
    <property type="match status" value="1"/>
</dbReference>
<keyword evidence="2 5" id="KW-0032">Aminotransferase</keyword>
<dbReference type="Proteomes" id="UP000001522">
    <property type="component" value="Chromosome"/>
</dbReference>
<dbReference type="CDD" id="cd00609">
    <property type="entry name" value="AAT_like"/>
    <property type="match status" value="1"/>
</dbReference>
<dbReference type="PANTHER" id="PTHR42832:SF3">
    <property type="entry name" value="L-GLUTAMINE--4-(METHYLSULFANYL)-2-OXOBUTANOATE AMINOTRANSFERASE"/>
    <property type="match status" value="1"/>
</dbReference>
<dbReference type="AlphaFoldDB" id="D3UIQ2"/>
<dbReference type="InterPro" id="IPR004839">
    <property type="entry name" value="Aminotransferase_I/II_large"/>
</dbReference>
<dbReference type="InterPro" id="IPR015421">
    <property type="entry name" value="PyrdxlP-dep_Trfase_major"/>
</dbReference>
<dbReference type="GO" id="GO:0030170">
    <property type="term" value="F:pyridoxal phosphate binding"/>
    <property type="evidence" value="ECO:0007669"/>
    <property type="project" value="InterPro"/>
</dbReference>
<reference evidence="5 6" key="1">
    <citation type="journal article" date="2010" name="BMC Genomics">
        <title>Comparative genomics and proteomics of Helicobacter mustelae, an ulcerogenic and carcinogenic gastric pathogen.</title>
        <authorList>
            <person name="O'Toole P.W."/>
            <person name="Snelling W.J."/>
            <person name="Canchaya C."/>
            <person name="Forde B.M."/>
            <person name="Hardie K.R."/>
            <person name="Josenhans C."/>
            <person name="Graham R.L.J."/>
            <person name="McMullan G."/>
            <person name="Parkhill J."/>
            <person name="Belda E."/>
            <person name="Bentley S.D."/>
        </authorList>
    </citation>
    <scope>NUCLEOTIDE SEQUENCE [LARGE SCALE GENOMIC DNA]</scope>
    <source>
        <strain evidence="6">ATCC 43772 / LMG 18044 / NCTC 12198 / 12198</strain>
    </source>
</reference>
<dbReference type="STRING" id="679897.HMU11220"/>
<dbReference type="EMBL" id="FN555004">
    <property type="protein sequence ID" value="CBG40377.1"/>
    <property type="molecule type" value="Genomic_DNA"/>
</dbReference>
<feature type="domain" description="Aminotransferase class I/classII large" evidence="4">
    <location>
        <begin position="25"/>
        <end position="353"/>
    </location>
</feature>
<name>D3UIQ2_HELM1</name>
<comment type="cofactor">
    <cofactor evidence="1">
        <name>pyridoxal 5'-phosphate</name>
        <dbReference type="ChEBI" id="CHEBI:597326"/>
    </cofactor>
</comment>
<evidence type="ECO:0000313" key="6">
    <source>
        <dbReference type="Proteomes" id="UP000001522"/>
    </source>
</evidence>
<evidence type="ECO:0000256" key="1">
    <source>
        <dbReference type="ARBA" id="ARBA00001933"/>
    </source>
</evidence>
<evidence type="ECO:0000313" key="5">
    <source>
        <dbReference type="EMBL" id="CBG40377.1"/>
    </source>
</evidence>
<protein>
    <submittedName>
        <fullName evidence="5">Putative N-succinyldiaminopimelate aminotransferase</fullName>
    </submittedName>
</protein>
<dbReference type="GO" id="GO:0008483">
    <property type="term" value="F:transaminase activity"/>
    <property type="evidence" value="ECO:0007669"/>
    <property type="project" value="UniProtKB-KW"/>
</dbReference>